<gene>
    <name evidence="1" type="ORF">M9Y10_032508</name>
</gene>
<name>A0ABR2H086_9EUKA</name>
<dbReference type="Proteomes" id="UP001470230">
    <property type="component" value="Unassembled WGS sequence"/>
</dbReference>
<organism evidence="1 2">
    <name type="scientific">Tritrichomonas musculus</name>
    <dbReference type="NCBI Taxonomy" id="1915356"/>
    <lineage>
        <taxon>Eukaryota</taxon>
        <taxon>Metamonada</taxon>
        <taxon>Parabasalia</taxon>
        <taxon>Tritrichomonadida</taxon>
        <taxon>Tritrichomonadidae</taxon>
        <taxon>Tritrichomonas</taxon>
    </lineage>
</organism>
<proteinExistence type="predicted"/>
<reference evidence="1 2" key="1">
    <citation type="submission" date="2024-04" db="EMBL/GenBank/DDBJ databases">
        <title>Tritrichomonas musculus Genome.</title>
        <authorList>
            <person name="Alves-Ferreira E."/>
            <person name="Grigg M."/>
            <person name="Lorenzi H."/>
            <person name="Galac M."/>
        </authorList>
    </citation>
    <scope>NUCLEOTIDE SEQUENCE [LARGE SCALE GENOMIC DNA]</scope>
    <source>
        <strain evidence="1 2">EAF2021</strain>
    </source>
</reference>
<evidence type="ECO:0000313" key="1">
    <source>
        <dbReference type="EMBL" id="KAK8839042.1"/>
    </source>
</evidence>
<keyword evidence="2" id="KW-1185">Reference proteome</keyword>
<comment type="caution">
    <text evidence="1">The sequence shown here is derived from an EMBL/GenBank/DDBJ whole genome shotgun (WGS) entry which is preliminary data.</text>
</comment>
<sequence length="131" mass="15451">METIVELLLNNKDFNKEYNSFNYEFYISKGKITDLFMISKYLDINDKMFTDINILKQNKKDLSKPNININNGEMNDYNSNFDMLTNVNETMLSYSVKCKNNKMVDLINNHPDFDKKKSNLKNIIVLKSLKN</sequence>
<protein>
    <submittedName>
        <fullName evidence="1">Uncharacterized protein</fullName>
    </submittedName>
</protein>
<accession>A0ABR2H086</accession>
<dbReference type="EMBL" id="JAPFFF010000053">
    <property type="protein sequence ID" value="KAK8839042.1"/>
    <property type="molecule type" value="Genomic_DNA"/>
</dbReference>
<evidence type="ECO:0000313" key="2">
    <source>
        <dbReference type="Proteomes" id="UP001470230"/>
    </source>
</evidence>